<dbReference type="SUPFAM" id="SSF47336">
    <property type="entry name" value="ACP-like"/>
    <property type="match status" value="1"/>
</dbReference>
<dbReference type="PANTHER" id="PTHR20863">
    <property type="entry name" value="ACYL CARRIER PROTEIN"/>
    <property type="match status" value="1"/>
</dbReference>
<name>A0A517PF31_9PLAN</name>
<gene>
    <name evidence="7" type="primary">acpP_2</name>
    <name evidence="3" type="synonym">acpP</name>
    <name evidence="7" type="ORF">CA12_41140</name>
</gene>
<comment type="PTM">
    <text evidence="3">4'-phosphopantetheine is transferred from CoA to a specific serine of apo-ACP by AcpS. This modification is essential for activity because fatty acids are bound in thioester linkage to the sulfhydryl of the prosthetic group.</text>
</comment>
<comment type="function">
    <text evidence="3 5">Carrier of the growing fatty acid chain in fatty acid biosynthesis.</text>
</comment>
<dbReference type="PROSITE" id="PS50075">
    <property type="entry name" value="CARRIER"/>
    <property type="match status" value="1"/>
</dbReference>
<comment type="similarity">
    <text evidence="3">Belongs to the acyl carrier protein (ACP) family.</text>
</comment>
<organism evidence="7 8">
    <name type="scientific">Alienimonas californiensis</name>
    <dbReference type="NCBI Taxonomy" id="2527989"/>
    <lineage>
        <taxon>Bacteria</taxon>
        <taxon>Pseudomonadati</taxon>
        <taxon>Planctomycetota</taxon>
        <taxon>Planctomycetia</taxon>
        <taxon>Planctomycetales</taxon>
        <taxon>Planctomycetaceae</taxon>
        <taxon>Alienimonas</taxon>
    </lineage>
</organism>
<keyword evidence="8" id="KW-1185">Reference proteome</keyword>
<evidence type="ECO:0000256" key="1">
    <source>
        <dbReference type="ARBA" id="ARBA00022450"/>
    </source>
</evidence>
<dbReference type="NCBIfam" id="NF002150">
    <property type="entry name" value="PRK00982.1-4"/>
    <property type="match status" value="1"/>
</dbReference>
<comment type="subcellular location">
    <subcellularLocation>
        <location evidence="3">Cytoplasm</location>
    </subcellularLocation>
</comment>
<accession>A0A517PF31</accession>
<dbReference type="GO" id="GO:0009245">
    <property type="term" value="P:lipid A biosynthetic process"/>
    <property type="evidence" value="ECO:0007669"/>
    <property type="project" value="TreeGrafter"/>
</dbReference>
<dbReference type="Gene3D" id="1.10.1200.10">
    <property type="entry name" value="ACP-like"/>
    <property type="match status" value="1"/>
</dbReference>
<sequence length="82" mass="9213">MAAEATEEKVIQIVSDQLGVPVEEVSRESKFVDDLKADSLDLVELGMEFEDTFDITIPDEDYEKIQTVGDAVDYIEQRQSEG</sequence>
<keyword evidence="3" id="KW-0276">Fatty acid metabolism</keyword>
<dbReference type="HAMAP" id="MF_01217">
    <property type="entry name" value="Acyl_carrier"/>
    <property type="match status" value="1"/>
</dbReference>
<evidence type="ECO:0000256" key="5">
    <source>
        <dbReference type="RuleBase" id="RU003545"/>
    </source>
</evidence>
<evidence type="ECO:0000256" key="3">
    <source>
        <dbReference type="HAMAP-Rule" id="MF_01217"/>
    </source>
</evidence>
<protein>
    <recommendedName>
        <fullName evidence="3 4">Acyl carrier protein</fullName>
        <shortName evidence="3">ACP</shortName>
    </recommendedName>
</protein>
<dbReference type="Proteomes" id="UP000318741">
    <property type="component" value="Chromosome"/>
</dbReference>
<comment type="PTM">
    <text evidence="5">4'-phosphopantetheine is transferred from CoA to a specific serine of apo-ACP by acpS.</text>
</comment>
<dbReference type="EMBL" id="CP036265">
    <property type="protein sequence ID" value="QDT17976.1"/>
    <property type="molecule type" value="Genomic_DNA"/>
</dbReference>
<evidence type="ECO:0000313" key="8">
    <source>
        <dbReference type="Proteomes" id="UP000318741"/>
    </source>
</evidence>
<dbReference type="AlphaFoldDB" id="A0A517PF31"/>
<dbReference type="RefSeq" id="WP_145360961.1">
    <property type="nucleotide sequence ID" value="NZ_CP036265.1"/>
</dbReference>
<dbReference type="GO" id="GO:0005829">
    <property type="term" value="C:cytosol"/>
    <property type="evidence" value="ECO:0007669"/>
    <property type="project" value="TreeGrafter"/>
</dbReference>
<dbReference type="PANTHER" id="PTHR20863:SF76">
    <property type="entry name" value="CARRIER DOMAIN-CONTAINING PROTEIN"/>
    <property type="match status" value="1"/>
</dbReference>
<evidence type="ECO:0000313" key="7">
    <source>
        <dbReference type="EMBL" id="QDT17976.1"/>
    </source>
</evidence>
<feature type="modified residue" description="O-(pantetheine 4'-phosphoryl)serine" evidence="3">
    <location>
        <position position="39"/>
    </location>
</feature>
<keyword evidence="3" id="KW-0963">Cytoplasm</keyword>
<dbReference type="InterPro" id="IPR009081">
    <property type="entry name" value="PP-bd_ACP"/>
</dbReference>
<proteinExistence type="inferred from homology"/>
<keyword evidence="1 3" id="KW-0596">Phosphopantetheine</keyword>
<dbReference type="GO" id="GO:0016020">
    <property type="term" value="C:membrane"/>
    <property type="evidence" value="ECO:0007669"/>
    <property type="project" value="GOC"/>
</dbReference>
<keyword evidence="3" id="KW-0444">Lipid biosynthesis</keyword>
<dbReference type="OrthoDB" id="9804551at2"/>
<dbReference type="NCBIfam" id="NF002151">
    <property type="entry name" value="PRK00982.1-5"/>
    <property type="match status" value="1"/>
</dbReference>
<keyword evidence="2 3" id="KW-0597">Phosphoprotein</keyword>
<keyword evidence="3" id="KW-0443">Lipid metabolism</keyword>
<evidence type="ECO:0000259" key="6">
    <source>
        <dbReference type="PROSITE" id="PS50075"/>
    </source>
</evidence>
<dbReference type="InterPro" id="IPR003231">
    <property type="entry name" value="ACP"/>
</dbReference>
<evidence type="ECO:0000256" key="2">
    <source>
        <dbReference type="ARBA" id="ARBA00022553"/>
    </source>
</evidence>
<dbReference type="GO" id="GO:0000036">
    <property type="term" value="F:acyl carrier activity"/>
    <property type="evidence" value="ECO:0007669"/>
    <property type="project" value="UniProtKB-UniRule"/>
</dbReference>
<keyword evidence="3" id="KW-0275">Fatty acid biosynthesis</keyword>
<feature type="domain" description="Carrier" evidence="6">
    <location>
        <begin position="4"/>
        <end position="79"/>
    </location>
</feature>
<reference evidence="7 8" key="1">
    <citation type="submission" date="2019-02" db="EMBL/GenBank/DDBJ databases">
        <title>Deep-cultivation of Planctomycetes and their phenomic and genomic characterization uncovers novel biology.</title>
        <authorList>
            <person name="Wiegand S."/>
            <person name="Jogler M."/>
            <person name="Boedeker C."/>
            <person name="Pinto D."/>
            <person name="Vollmers J."/>
            <person name="Rivas-Marin E."/>
            <person name="Kohn T."/>
            <person name="Peeters S.H."/>
            <person name="Heuer A."/>
            <person name="Rast P."/>
            <person name="Oberbeckmann S."/>
            <person name="Bunk B."/>
            <person name="Jeske O."/>
            <person name="Meyerdierks A."/>
            <person name="Storesund J.E."/>
            <person name="Kallscheuer N."/>
            <person name="Luecker S."/>
            <person name="Lage O.M."/>
            <person name="Pohl T."/>
            <person name="Merkel B.J."/>
            <person name="Hornburger P."/>
            <person name="Mueller R.-W."/>
            <person name="Bruemmer F."/>
            <person name="Labrenz M."/>
            <person name="Spormann A.M."/>
            <person name="Op den Camp H."/>
            <person name="Overmann J."/>
            <person name="Amann R."/>
            <person name="Jetten M.S.M."/>
            <person name="Mascher T."/>
            <person name="Medema M.H."/>
            <person name="Devos D.P."/>
            <person name="Kaster A.-K."/>
            <person name="Ovreas L."/>
            <person name="Rohde M."/>
            <person name="Galperin M.Y."/>
            <person name="Jogler C."/>
        </authorList>
    </citation>
    <scope>NUCLEOTIDE SEQUENCE [LARGE SCALE GENOMIC DNA]</scope>
    <source>
        <strain evidence="7 8">CA12</strain>
    </source>
</reference>
<dbReference type="UniPathway" id="UPA00094"/>
<dbReference type="Pfam" id="PF00550">
    <property type="entry name" value="PP-binding"/>
    <property type="match status" value="1"/>
</dbReference>
<evidence type="ECO:0000256" key="4">
    <source>
        <dbReference type="NCBIfam" id="TIGR00517"/>
    </source>
</evidence>
<dbReference type="GO" id="GO:0000035">
    <property type="term" value="F:acyl binding"/>
    <property type="evidence" value="ECO:0007669"/>
    <property type="project" value="TreeGrafter"/>
</dbReference>
<dbReference type="KEGG" id="acaf:CA12_41140"/>
<dbReference type="NCBIfam" id="NF002148">
    <property type="entry name" value="PRK00982.1-2"/>
    <property type="match status" value="1"/>
</dbReference>
<comment type="pathway">
    <text evidence="3 5">Lipid metabolism; fatty acid biosynthesis.</text>
</comment>
<dbReference type="NCBIfam" id="TIGR00517">
    <property type="entry name" value="acyl_carrier"/>
    <property type="match status" value="1"/>
</dbReference>
<dbReference type="InterPro" id="IPR036736">
    <property type="entry name" value="ACP-like_sf"/>
</dbReference>